<evidence type="ECO:0000256" key="2">
    <source>
        <dbReference type="SAM" id="SignalP"/>
    </source>
</evidence>
<protein>
    <submittedName>
        <fullName evidence="3">Uncharacterized protein</fullName>
    </submittedName>
</protein>
<dbReference type="AlphaFoldDB" id="A0A7J0EI97"/>
<feature type="signal peptide" evidence="2">
    <location>
        <begin position="1"/>
        <end position="21"/>
    </location>
</feature>
<reference evidence="3 4" key="1">
    <citation type="submission" date="2019-07" db="EMBL/GenBank/DDBJ databases">
        <title>De Novo Assembly of kiwifruit Actinidia rufa.</title>
        <authorList>
            <person name="Sugita-Konishi S."/>
            <person name="Sato K."/>
            <person name="Mori E."/>
            <person name="Abe Y."/>
            <person name="Kisaki G."/>
            <person name="Hamano K."/>
            <person name="Suezawa K."/>
            <person name="Otani M."/>
            <person name="Fukuda T."/>
            <person name="Manabe T."/>
            <person name="Gomi K."/>
            <person name="Tabuchi M."/>
            <person name="Akimitsu K."/>
            <person name="Kataoka I."/>
        </authorList>
    </citation>
    <scope>NUCLEOTIDE SEQUENCE [LARGE SCALE GENOMIC DNA]</scope>
    <source>
        <strain evidence="4">cv. Fuchu</strain>
    </source>
</reference>
<organism evidence="3 4">
    <name type="scientific">Actinidia rufa</name>
    <dbReference type="NCBI Taxonomy" id="165716"/>
    <lineage>
        <taxon>Eukaryota</taxon>
        <taxon>Viridiplantae</taxon>
        <taxon>Streptophyta</taxon>
        <taxon>Embryophyta</taxon>
        <taxon>Tracheophyta</taxon>
        <taxon>Spermatophyta</taxon>
        <taxon>Magnoliopsida</taxon>
        <taxon>eudicotyledons</taxon>
        <taxon>Gunneridae</taxon>
        <taxon>Pentapetalae</taxon>
        <taxon>asterids</taxon>
        <taxon>Ericales</taxon>
        <taxon>Actinidiaceae</taxon>
        <taxon>Actinidia</taxon>
    </lineage>
</organism>
<comment type="caution">
    <text evidence="3">The sequence shown here is derived from an EMBL/GenBank/DDBJ whole genome shotgun (WGS) entry which is preliminary data.</text>
</comment>
<evidence type="ECO:0000313" key="3">
    <source>
        <dbReference type="EMBL" id="GFY86198.1"/>
    </source>
</evidence>
<evidence type="ECO:0000256" key="1">
    <source>
        <dbReference type="SAM" id="MobiDB-lite"/>
    </source>
</evidence>
<feature type="region of interest" description="Disordered" evidence="1">
    <location>
        <begin position="87"/>
        <end position="115"/>
    </location>
</feature>
<dbReference type="Proteomes" id="UP000585474">
    <property type="component" value="Unassembled WGS sequence"/>
</dbReference>
<dbReference type="EMBL" id="BJWL01000004">
    <property type="protein sequence ID" value="GFY86198.1"/>
    <property type="molecule type" value="Genomic_DNA"/>
</dbReference>
<gene>
    <name evidence="3" type="ORF">Acr_04g0009360</name>
</gene>
<keyword evidence="4" id="KW-1185">Reference proteome</keyword>
<proteinExistence type="predicted"/>
<keyword evidence="2" id="KW-0732">Signal</keyword>
<evidence type="ECO:0000313" key="4">
    <source>
        <dbReference type="Proteomes" id="UP000585474"/>
    </source>
</evidence>
<feature type="chain" id="PRO_5029577370" evidence="2">
    <location>
        <begin position="22"/>
        <end position="115"/>
    </location>
</feature>
<name>A0A7J0EI97_9ERIC</name>
<accession>A0A7J0EI97</accession>
<sequence>MATKLLLTFAICRLIVTVGLTLNPMELLRLGFDGQLSVDPADVESASLRFWRAQPVRANGSPPPDFSRGRGSAGPVGLRIGSGVHGVGSGPWAFDQRAGSDGQWGGGSDERPARL</sequence>
<dbReference type="OrthoDB" id="10543237at2759"/>